<feature type="region of interest" description="Disordered" evidence="1">
    <location>
        <begin position="1"/>
        <end position="26"/>
    </location>
</feature>
<name>A0ABN9B7N4_9NEOB</name>
<protein>
    <recommendedName>
        <fullName evidence="2">Nephrocystin-3 alpha-beta domain-containing protein</fullName>
    </recommendedName>
</protein>
<evidence type="ECO:0000259" key="2">
    <source>
        <dbReference type="Pfam" id="PF25022"/>
    </source>
</evidence>
<dbReference type="Proteomes" id="UP001162483">
    <property type="component" value="Unassembled WGS sequence"/>
</dbReference>
<keyword evidence="4" id="KW-1185">Reference proteome</keyword>
<gene>
    <name evidence="3" type="ORF">SPARVUS_LOCUS2305277</name>
</gene>
<comment type="caution">
    <text evidence="3">The sequence shown here is derived from an EMBL/GenBank/DDBJ whole genome shotgun (WGS) entry which is preliminary data.</text>
</comment>
<feature type="non-terminal residue" evidence="3">
    <location>
        <position position="170"/>
    </location>
</feature>
<accession>A0ABN9B7N4</accession>
<evidence type="ECO:0000313" key="4">
    <source>
        <dbReference type="Proteomes" id="UP001162483"/>
    </source>
</evidence>
<reference evidence="3" key="1">
    <citation type="submission" date="2023-05" db="EMBL/GenBank/DDBJ databases">
        <authorList>
            <person name="Stuckert A."/>
        </authorList>
    </citation>
    <scope>NUCLEOTIDE SEQUENCE</scope>
</reference>
<evidence type="ECO:0000313" key="3">
    <source>
        <dbReference type="EMBL" id="CAI9543559.1"/>
    </source>
</evidence>
<feature type="compositionally biased region" description="Basic and acidic residues" evidence="1">
    <location>
        <begin position="8"/>
        <end position="23"/>
    </location>
</feature>
<evidence type="ECO:0000256" key="1">
    <source>
        <dbReference type="SAM" id="MobiDB-lite"/>
    </source>
</evidence>
<dbReference type="InterPro" id="IPR056886">
    <property type="entry name" value="NPHP3_ab_dom"/>
</dbReference>
<feature type="domain" description="Nephrocystin-3 alpha-beta" evidence="2">
    <location>
        <begin position="2"/>
        <end position="44"/>
    </location>
</feature>
<dbReference type="EMBL" id="CATNWA010002690">
    <property type="protein sequence ID" value="CAI9543559.1"/>
    <property type="molecule type" value="Genomic_DNA"/>
</dbReference>
<dbReference type="Pfam" id="PF25022">
    <property type="entry name" value="NPHP3"/>
    <property type="match status" value="1"/>
</dbReference>
<proteinExistence type="predicted"/>
<sequence>MQQLIEQDQNKSNKTKIIDHSGDPDEGVYKTYCQVEKIIKQDLLAAEISDPDSKDDTAIQEDDDFGDVLWDVHDEQEQMEAFQHASHSICELGFDKYYDRLNDLVAAPAPIPPLLITGGPGSGKSLLLSKWIQLQQKHSPNSLMLYHFVGKPMSTSSEPALIIKRLTLKV</sequence>
<organism evidence="3 4">
    <name type="scientific">Staurois parvus</name>
    <dbReference type="NCBI Taxonomy" id="386267"/>
    <lineage>
        <taxon>Eukaryota</taxon>
        <taxon>Metazoa</taxon>
        <taxon>Chordata</taxon>
        <taxon>Craniata</taxon>
        <taxon>Vertebrata</taxon>
        <taxon>Euteleostomi</taxon>
        <taxon>Amphibia</taxon>
        <taxon>Batrachia</taxon>
        <taxon>Anura</taxon>
        <taxon>Neobatrachia</taxon>
        <taxon>Ranoidea</taxon>
        <taxon>Ranidae</taxon>
        <taxon>Staurois</taxon>
    </lineage>
</organism>